<feature type="compositionally biased region" description="Basic and acidic residues" evidence="5">
    <location>
        <begin position="657"/>
        <end position="667"/>
    </location>
</feature>
<dbReference type="EMBL" id="MVBO01000014">
    <property type="protein sequence ID" value="OZJ05534.1"/>
    <property type="molecule type" value="Genomic_DNA"/>
</dbReference>
<evidence type="ECO:0000313" key="8">
    <source>
        <dbReference type="EMBL" id="OZJ05534.1"/>
    </source>
</evidence>
<evidence type="ECO:0000256" key="1">
    <source>
        <dbReference type="ARBA" id="ARBA00004141"/>
    </source>
</evidence>
<sequence>MLLSICRAWVFVLGLAWLGYVQAQVSTATPIQATIPTFSIPTPPRAQTSPTPNTPILGIVPSIRSYDPTGSAAIYIGGSIAAFANVLAAIFVLYRAWATAHRQARTQRRMSRSPYVDKRSIPKLTSAQRFPIYISLLDAALSLVTMVNLIYPLVQDTLLPNAGCRAIGFLTVFVLNANLSLTGWIGFVTWLRVCKRIEVRLGRYGWRVWAVVLVVPIIIGAVSMALNGYGADIYWCYAASWTIGGKVSFIWIVVYNYFILALLTFSYLKVISALHNADSELAVSTSIAALKGKSSRRLSMSANRLPIPGQPMVGGQDGSHLDGSTAQIPASPFYPPQSPYARQMANNTSLLSAQAYSSYAAYPHSTITLSQNPSYLHSNLRHPPMSPLAPPHQPHLDELNSSSLALHSLPMTPMMQPVDTRATSYDRQQEIEKNLRGETRKMAAYIWSHLLQYAPTVIYCISLLTGYQSWWVYFLTIICLNLGGIAKAFAYTLNHTYTDNLPDDPYTSRRLMEDSRQHPSKSYDHVRQTASISRIGLGDAEKAADSTKEAPSFALEMIPYRPFTNSTLPSSPVATVHSFEPPRSPLTAVIQNYSLNSSTTTMNSLATERSQRMPGLAAVPEDGMAGPTAAYISRNGAHPASFSSPVLSDTTAQTGMEDSKPRVERGDSFGSSKNSWLLHRNQSVSTNDSPIMRPGLLMRQNTSQDQRSAADDRTPAANSSFQSSHPNNPFSKLTSHSSTTLPAYHGAALPQSVSASDLLEALVRGDSTSGHSSTKHDTNPFRNSGISALENLHHSISSQMDPFGQFSPPTRPSSILHRRNPSRTPKPLELGNSSNHRKTRSIDAQQALS</sequence>
<reference evidence="8 9" key="1">
    <citation type="journal article" date="2017" name="Mycologia">
        <title>Bifiguratus adelaidae, gen. et sp. nov., a new member of Mucoromycotina in endophytic and soil-dwelling habitats.</title>
        <authorList>
            <person name="Torres-Cruz T.J."/>
            <person name="Billingsley Tobias T.L."/>
            <person name="Almatruk M."/>
            <person name="Hesse C."/>
            <person name="Kuske C.R."/>
            <person name="Desiro A."/>
            <person name="Benucci G.M."/>
            <person name="Bonito G."/>
            <person name="Stajich J.E."/>
            <person name="Dunlap C."/>
            <person name="Arnold A.E."/>
            <person name="Porras-Alfaro A."/>
        </authorList>
    </citation>
    <scope>NUCLEOTIDE SEQUENCE [LARGE SCALE GENOMIC DNA]</scope>
    <source>
        <strain evidence="8 9">AZ0501</strain>
    </source>
</reference>
<evidence type="ECO:0000256" key="4">
    <source>
        <dbReference type="ARBA" id="ARBA00023136"/>
    </source>
</evidence>
<feature type="region of interest" description="Disordered" evidence="5">
    <location>
        <begin position="764"/>
        <end position="785"/>
    </location>
</feature>
<feature type="transmembrane region" description="Helical" evidence="6">
    <location>
        <begin position="208"/>
        <end position="229"/>
    </location>
</feature>
<keyword evidence="7" id="KW-0732">Signal</keyword>
<keyword evidence="9" id="KW-1185">Reference proteome</keyword>
<dbReference type="OrthoDB" id="5591953at2759"/>
<dbReference type="PANTHER" id="PTHR23112">
    <property type="entry name" value="G PROTEIN-COUPLED RECEPTOR 157-RELATED"/>
    <property type="match status" value="1"/>
</dbReference>
<feature type="compositionally biased region" description="Polar residues" evidence="5">
    <location>
        <begin position="641"/>
        <end position="656"/>
    </location>
</feature>
<evidence type="ECO:0000256" key="5">
    <source>
        <dbReference type="SAM" id="MobiDB-lite"/>
    </source>
</evidence>
<dbReference type="Proteomes" id="UP000242875">
    <property type="component" value="Unassembled WGS sequence"/>
</dbReference>
<feature type="compositionally biased region" description="Polar residues" evidence="5">
    <location>
        <begin position="716"/>
        <end position="737"/>
    </location>
</feature>
<name>A0A261Y4Z2_9FUNG</name>
<dbReference type="GO" id="GO:0005886">
    <property type="term" value="C:plasma membrane"/>
    <property type="evidence" value="ECO:0007669"/>
    <property type="project" value="TreeGrafter"/>
</dbReference>
<feature type="transmembrane region" description="Helical" evidence="6">
    <location>
        <begin position="166"/>
        <end position="187"/>
    </location>
</feature>
<evidence type="ECO:0000313" key="9">
    <source>
        <dbReference type="Proteomes" id="UP000242875"/>
    </source>
</evidence>
<gene>
    <name evidence="8" type="ORF">BZG36_01926</name>
</gene>
<evidence type="ECO:0000256" key="6">
    <source>
        <dbReference type="SAM" id="Phobius"/>
    </source>
</evidence>
<dbReference type="CDD" id="cd00637">
    <property type="entry name" value="7tm_classA_rhodopsin-like"/>
    <property type="match status" value="1"/>
</dbReference>
<comment type="subcellular location">
    <subcellularLocation>
        <location evidence="1">Membrane</location>
        <topology evidence="1">Multi-pass membrane protein</topology>
    </subcellularLocation>
</comment>
<keyword evidence="3 6" id="KW-1133">Transmembrane helix</keyword>
<dbReference type="AlphaFoldDB" id="A0A261Y4Z2"/>
<feature type="compositionally biased region" description="Polar residues" evidence="5">
    <location>
        <begin position="669"/>
        <end position="689"/>
    </location>
</feature>
<accession>A0A261Y4Z2</accession>
<evidence type="ECO:0000256" key="7">
    <source>
        <dbReference type="SAM" id="SignalP"/>
    </source>
</evidence>
<evidence type="ECO:0000256" key="2">
    <source>
        <dbReference type="ARBA" id="ARBA00022692"/>
    </source>
</evidence>
<feature type="transmembrane region" description="Helical" evidence="6">
    <location>
        <begin position="130"/>
        <end position="154"/>
    </location>
</feature>
<feature type="region of interest" description="Disordered" evidence="5">
    <location>
        <begin position="629"/>
        <end position="737"/>
    </location>
</feature>
<proteinExistence type="predicted"/>
<comment type="caution">
    <text evidence="8">The sequence shown here is derived from an EMBL/GenBank/DDBJ whole genome shotgun (WGS) entry which is preliminary data.</text>
</comment>
<feature type="transmembrane region" description="Helical" evidence="6">
    <location>
        <begin position="470"/>
        <end position="490"/>
    </location>
</feature>
<evidence type="ECO:0008006" key="10">
    <source>
        <dbReference type="Google" id="ProtNLM"/>
    </source>
</evidence>
<evidence type="ECO:0000256" key="3">
    <source>
        <dbReference type="ARBA" id="ARBA00022989"/>
    </source>
</evidence>
<feature type="region of interest" description="Disordered" evidence="5">
    <location>
        <begin position="798"/>
        <end position="849"/>
    </location>
</feature>
<dbReference type="GO" id="GO:0004930">
    <property type="term" value="F:G protein-coupled receptor activity"/>
    <property type="evidence" value="ECO:0007669"/>
    <property type="project" value="TreeGrafter"/>
</dbReference>
<dbReference type="GO" id="GO:0007189">
    <property type="term" value="P:adenylate cyclase-activating G protein-coupled receptor signaling pathway"/>
    <property type="evidence" value="ECO:0007669"/>
    <property type="project" value="TreeGrafter"/>
</dbReference>
<feature type="chain" id="PRO_5013147963" description="G-protein coupled receptors family 1 profile domain-containing protein" evidence="7">
    <location>
        <begin position="24"/>
        <end position="849"/>
    </location>
</feature>
<feature type="transmembrane region" description="Helical" evidence="6">
    <location>
        <begin position="72"/>
        <end position="94"/>
    </location>
</feature>
<feature type="transmembrane region" description="Helical" evidence="6">
    <location>
        <begin position="249"/>
        <end position="268"/>
    </location>
</feature>
<keyword evidence="4 6" id="KW-0472">Membrane</keyword>
<protein>
    <recommendedName>
        <fullName evidence="10">G-protein coupled receptors family 1 profile domain-containing protein</fullName>
    </recommendedName>
</protein>
<dbReference type="PANTHER" id="PTHR23112:SF0">
    <property type="entry name" value="TRANSMEMBRANE PROTEIN 116"/>
    <property type="match status" value="1"/>
</dbReference>
<dbReference type="SUPFAM" id="SSF81321">
    <property type="entry name" value="Family A G protein-coupled receptor-like"/>
    <property type="match status" value="1"/>
</dbReference>
<dbReference type="Gene3D" id="1.20.1070.10">
    <property type="entry name" value="Rhodopsin 7-helix transmembrane proteins"/>
    <property type="match status" value="1"/>
</dbReference>
<feature type="signal peptide" evidence="7">
    <location>
        <begin position="1"/>
        <end position="23"/>
    </location>
</feature>
<feature type="transmembrane region" description="Helical" evidence="6">
    <location>
        <begin position="443"/>
        <end position="464"/>
    </location>
</feature>
<organism evidence="8 9">
    <name type="scientific">Bifiguratus adelaidae</name>
    <dbReference type="NCBI Taxonomy" id="1938954"/>
    <lineage>
        <taxon>Eukaryota</taxon>
        <taxon>Fungi</taxon>
        <taxon>Fungi incertae sedis</taxon>
        <taxon>Mucoromycota</taxon>
        <taxon>Mucoromycotina</taxon>
        <taxon>Endogonomycetes</taxon>
        <taxon>Endogonales</taxon>
        <taxon>Endogonales incertae sedis</taxon>
        <taxon>Bifiguratus</taxon>
    </lineage>
</organism>
<keyword evidence="2 6" id="KW-0812">Transmembrane</keyword>